<organism evidence="2 3">
    <name type="scientific">Schleiferilactobacillus harbinensis DSM 16991</name>
    <dbReference type="NCBI Taxonomy" id="1122147"/>
    <lineage>
        <taxon>Bacteria</taxon>
        <taxon>Bacillati</taxon>
        <taxon>Bacillota</taxon>
        <taxon>Bacilli</taxon>
        <taxon>Lactobacillales</taxon>
        <taxon>Lactobacillaceae</taxon>
        <taxon>Schleiferilactobacillus</taxon>
    </lineage>
</organism>
<dbReference type="OrthoDB" id="9785974at2"/>
<dbReference type="EMBL" id="AZFW01000058">
    <property type="protein sequence ID" value="KRM26991.1"/>
    <property type="molecule type" value="Genomic_DNA"/>
</dbReference>
<evidence type="ECO:0000313" key="2">
    <source>
        <dbReference type="EMBL" id="KRM26991.1"/>
    </source>
</evidence>
<proteinExistence type="predicted"/>
<keyword evidence="1" id="KW-1133">Transmembrane helix</keyword>
<dbReference type="PATRIC" id="fig|1122147.4.peg.2858"/>
<protein>
    <submittedName>
        <fullName evidence="2">Uncharacterized protein</fullName>
    </submittedName>
</protein>
<evidence type="ECO:0000256" key="1">
    <source>
        <dbReference type="SAM" id="Phobius"/>
    </source>
</evidence>
<name>A0A0R1X9V7_9LACO</name>
<sequence>MAALFIWATLITSALIAGRPNHYRTLASTFFILALLAYLHIMNHLSLLDWLLWLFTILPSCY</sequence>
<dbReference type="RefSeq" id="WP_027828670.1">
    <property type="nucleotide sequence ID" value="NZ_AUEH01000025.1"/>
</dbReference>
<accession>A0A0R1X9V7</accession>
<reference evidence="2 3" key="1">
    <citation type="journal article" date="2015" name="Genome Announc.">
        <title>Expanding the biotechnology potential of lactobacilli through comparative genomics of 213 strains and associated genera.</title>
        <authorList>
            <person name="Sun Z."/>
            <person name="Harris H.M."/>
            <person name="McCann A."/>
            <person name="Guo C."/>
            <person name="Argimon S."/>
            <person name="Zhang W."/>
            <person name="Yang X."/>
            <person name="Jeffery I.B."/>
            <person name="Cooney J.C."/>
            <person name="Kagawa T.F."/>
            <person name="Liu W."/>
            <person name="Song Y."/>
            <person name="Salvetti E."/>
            <person name="Wrobel A."/>
            <person name="Rasinkangas P."/>
            <person name="Parkhill J."/>
            <person name="Rea M.C."/>
            <person name="O'Sullivan O."/>
            <person name="Ritari J."/>
            <person name="Douillard F.P."/>
            <person name="Paul Ross R."/>
            <person name="Yang R."/>
            <person name="Briner A.E."/>
            <person name="Felis G.E."/>
            <person name="de Vos W.M."/>
            <person name="Barrangou R."/>
            <person name="Klaenhammer T.R."/>
            <person name="Caufield P.W."/>
            <person name="Cui Y."/>
            <person name="Zhang H."/>
            <person name="O'Toole P.W."/>
        </authorList>
    </citation>
    <scope>NUCLEOTIDE SEQUENCE [LARGE SCALE GENOMIC DNA]</scope>
    <source>
        <strain evidence="2 3">DSM 16991</strain>
    </source>
</reference>
<evidence type="ECO:0000313" key="3">
    <source>
        <dbReference type="Proteomes" id="UP000050949"/>
    </source>
</evidence>
<feature type="transmembrane region" description="Helical" evidence="1">
    <location>
        <begin position="30"/>
        <end position="55"/>
    </location>
</feature>
<dbReference type="AlphaFoldDB" id="A0A0R1X9V7"/>
<keyword evidence="1" id="KW-0812">Transmembrane</keyword>
<comment type="caution">
    <text evidence="2">The sequence shown here is derived from an EMBL/GenBank/DDBJ whole genome shotgun (WGS) entry which is preliminary data.</text>
</comment>
<keyword evidence="1" id="KW-0472">Membrane</keyword>
<gene>
    <name evidence="2" type="ORF">FC91_GL002773</name>
</gene>
<dbReference type="Proteomes" id="UP000050949">
    <property type="component" value="Unassembled WGS sequence"/>
</dbReference>